<feature type="transmembrane region" description="Helical" evidence="2">
    <location>
        <begin position="176"/>
        <end position="195"/>
    </location>
</feature>
<dbReference type="PANTHER" id="PTHR42709">
    <property type="entry name" value="ALKALINE PHOSPHATASE LIKE PROTEIN"/>
    <property type="match status" value="1"/>
</dbReference>
<dbReference type="EMBL" id="JACDUT010000004">
    <property type="protein sequence ID" value="MBA2874730.1"/>
    <property type="molecule type" value="Genomic_DNA"/>
</dbReference>
<evidence type="ECO:0000313" key="5">
    <source>
        <dbReference type="Proteomes" id="UP000523087"/>
    </source>
</evidence>
<keyword evidence="2" id="KW-0472">Membrane</keyword>
<reference evidence="4 5" key="1">
    <citation type="submission" date="2020-07" db="EMBL/GenBank/DDBJ databases">
        <title>Genomic Encyclopedia of Type Strains, Phase IV (KMG-IV): sequencing the most valuable type-strain genomes for metagenomic binning, comparative biology and taxonomic classification.</title>
        <authorList>
            <person name="Goeker M."/>
        </authorList>
    </citation>
    <scope>NUCLEOTIDE SEQUENCE [LARGE SCALE GENOMIC DNA]</scope>
    <source>
        <strain evidence="4 5">DSM 15730</strain>
    </source>
</reference>
<evidence type="ECO:0000259" key="3">
    <source>
        <dbReference type="Pfam" id="PF09335"/>
    </source>
</evidence>
<evidence type="ECO:0000313" key="4">
    <source>
        <dbReference type="EMBL" id="MBA2874730.1"/>
    </source>
</evidence>
<feature type="transmembrane region" description="Helical" evidence="2">
    <location>
        <begin position="98"/>
        <end position="116"/>
    </location>
</feature>
<feature type="domain" description="VTT" evidence="3">
    <location>
        <begin position="30"/>
        <end position="156"/>
    </location>
</feature>
<comment type="caution">
    <text evidence="4">The sequence shown here is derived from an EMBL/GenBank/DDBJ whole genome shotgun (WGS) entry which is preliminary data.</text>
</comment>
<feature type="transmembrane region" description="Helical" evidence="2">
    <location>
        <begin position="136"/>
        <end position="155"/>
    </location>
</feature>
<sequence length="203" mass="22740">MEYYLHHWIEQFGYIGIMIALMGGIVGLPIPDEVLLTYVGYNVFTGAMSFPLTLVCSFIGAIIGISISYCLGIKLGLPFLHKFGPKVHITEARIEQTKVLFAKMGPFVLVIGYFIPGIRHISAFLAGINEYKFKKFAIYAYSGALLWVLIFITLGKELGKDWKNVKHYMEHYSTHLLPLLIIALLIGACVSYWRLGTSAKNDA</sequence>
<dbReference type="Proteomes" id="UP000523087">
    <property type="component" value="Unassembled WGS sequence"/>
</dbReference>
<dbReference type="PANTHER" id="PTHR42709:SF9">
    <property type="entry name" value="ALKALINE PHOSPHATASE LIKE PROTEIN"/>
    <property type="match status" value="1"/>
</dbReference>
<proteinExistence type="inferred from homology"/>
<evidence type="ECO:0000256" key="1">
    <source>
        <dbReference type="ARBA" id="ARBA00010792"/>
    </source>
</evidence>
<gene>
    <name evidence="4" type="ORF">HNR31_001501</name>
</gene>
<dbReference type="InterPro" id="IPR032816">
    <property type="entry name" value="VTT_dom"/>
</dbReference>
<feature type="transmembrane region" description="Helical" evidence="2">
    <location>
        <begin position="50"/>
        <end position="77"/>
    </location>
</feature>
<dbReference type="GO" id="GO:0005886">
    <property type="term" value="C:plasma membrane"/>
    <property type="evidence" value="ECO:0007669"/>
    <property type="project" value="TreeGrafter"/>
</dbReference>
<keyword evidence="5" id="KW-1185">Reference proteome</keyword>
<dbReference type="AlphaFoldDB" id="A0A7V9Z637"/>
<evidence type="ECO:0000256" key="2">
    <source>
        <dbReference type="SAM" id="Phobius"/>
    </source>
</evidence>
<keyword evidence="2" id="KW-1133">Transmembrane helix</keyword>
<organism evidence="4 5">
    <name type="scientific">Thermaerobacillus caldiproteolyticus</name>
    <dbReference type="NCBI Taxonomy" id="247480"/>
    <lineage>
        <taxon>Bacteria</taxon>
        <taxon>Bacillati</taxon>
        <taxon>Bacillota</taxon>
        <taxon>Bacilli</taxon>
        <taxon>Bacillales</taxon>
        <taxon>Anoxybacillaceae</taxon>
        <taxon>Thermaerobacillus</taxon>
    </lineage>
</organism>
<dbReference type="InterPro" id="IPR051311">
    <property type="entry name" value="DedA_domain"/>
</dbReference>
<accession>A0A7V9Z637</accession>
<comment type="similarity">
    <text evidence="1">Belongs to the DedA family.</text>
</comment>
<dbReference type="RefSeq" id="WP_181555605.1">
    <property type="nucleotide sequence ID" value="NZ_JACDUT010000004.1"/>
</dbReference>
<name>A0A7V9Z637_9BACL</name>
<feature type="transmembrane region" description="Helical" evidence="2">
    <location>
        <begin position="12"/>
        <end position="30"/>
    </location>
</feature>
<dbReference type="Pfam" id="PF09335">
    <property type="entry name" value="VTT_dom"/>
    <property type="match status" value="1"/>
</dbReference>
<protein>
    <submittedName>
        <fullName evidence="4">Membrane protein DedA with SNARE-associated domain</fullName>
    </submittedName>
</protein>
<keyword evidence="2" id="KW-0812">Transmembrane</keyword>